<evidence type="ECO:0000256" key="2">
    <source>
        <dbReference type="SAM" id="MobiDB-lite"/>
    </source>
</evidence>
<feature type="compositionally biased region" description="Basic and acidic residues" evidence="2">
    <location>
        <begin position="226"/>
        <end position="239"/>
    </location>
</feature>
<feature type="coiled-coil region" evidence="1">
    <location>
        <begin position="19"/>
        <end position="53"/>
    </location>
</feature>
<evidence type="ECO:0000313" key="3">
    <source>
        <dbReference type="EMBL" id="CAG9766649.1"/>
    </source>
</evidence>
<dbReference type="OrthoDB" id="6620016at2759"/>
<name>A0A9N9QPG8_9CUCU</name>
<feature type="coiled-coil region" evidence="1">
    <location>
        <begin position="82"/>
        <end position="137"/>
    </location>
</feature>
<sequence>MAQAQEVATSNNEEFQKILKLKDAEIVILKEKLTSMENEVAEAQKIKAQKKTQHDEVHALKIQSEGILTKAKAMIFENTKVIKNQELQIEALGQQNESLKDVVRITKDLLEIRNLEVKQLENKINAMEGKVKAEKERQDLLHKKLETMIRHNGELKREYETQLCLFNALRKRYSEKELAKDVVKELGNDVDNARRELHKVNEENNEQKQVDGAENQVNGGENLVNGKEEQVNVEEISKE</sequence>
<reference evidence="3" key="1">
    <citation type="submission" date="2022-01" db="EMBL/GenBank/DDBJ databases">
        <authorList>
            <person name="King R."/>
        </authorList>
    </citation>
    <scope>NUCLEOTIDE SEQUENCE</scope>
</reference>
<dbReference type="Proteomes" id="UP001152799">
    <property type="component" value="Chromosome 3"/>
</dbReference>
<evidence type="ECO:0000313" key="4">
    <source>
        <dbReference type="Proteomes" id="UP001152799"/>
    </source>
</evidence>
<evidence type="ECO:0000256" key="1">
    <source>
        <dbReference type="SAM" id="Coils"/>
    </source>
</evidence>
<dbReference type="EMBL" id="OU892279">
    <property type="protein sequence ID" value="CAG9766649.1"/>
    <property type="molecule type" value="Genomic_DNA"/>
</dbReference>
<feature type="compositionally biased region" description="Basic and acidic residues" evidence="2">
    <location>
        <begin position="200"/>
        <end position="211"/>
    </location>
</feature>
<keyword evidence="1" id="KW-0175">Coiled coil</keyword>
<proteinExistence type="predicted"/>
<organism evidence="3 4">
    <name type="scientific">Ceutorhynchus assimilis</name>
    <name type="common">cabbage seed weevil</name>
    <dbReference type="NCBI Taxonomy" id="467358"/>
    <lineage>
        <taxon>Eukaryota</taxon>
        <taxon>Metazoa</taxon>
        <taxon>Ecdysozoa</taxon>
        <taxon>Arthropoda</taxon>
        <taxon>Hexapoda</taxon>
        <taxon>Insecta</taxon>
        <taxon>Pterygota</taxon>
        <taxon>Neoptera</taxon>
        <taxon>Endopterygota</taxon>
        <taxon>Coleoptera</taxon>
        <taxon>Polyphaga</taxon>
        <taxon>Cucujiformia</taxon>
        <taxon>Curculionidae</taxon>
        <taxon>Ceutorhynchinae</taxon>
        <taxon>Ceutorhynchus</taxon>
    </lineage>
</organism>
<feature type="region of interest" description="Disordered" evidence="2">
    <location>
        <begin position="200"/>
        <end position="239"/>
    </location>
</feature>
<protein>
    <submittedName>
        <fullName evidence="3">Uncharacterized protein</fullName>
    </submittedName>
</protein>
<gene>
    <name evidence="3" type="ORF">CEUTPL_LOCUS7225</name>
</gene>
<keyword evidence="4" id="KW-1185">Reference proteome</keyword>
<dbReference type="AlphaFoldDB" id="A0A9N9QPG8"/>
<accession>A0A9N9QPG8</accession>